<evidence type="ECO:0000313" key="2">
    <source>
        <dbReference type="EMBL" id="KFQ85428.1"/>
    </source>
</evidence>
<keyword evidence="3" id="KW-1185">Reference proteome</keyword>
<protein>
    <submittedName>
        <fullName evidence="2">Uncharacterized protein</fullName>
    </submittedName>
</protein>
<organism evidence="2 3">
    <name type="scientific">Phoenicopterus ruber ruber</name>
    <dbReference type="NCBI Taxonomy" id="9218"/>
    <lineage>
        <taxon>Eukaryota</taxon>
        <taxon>Metazoa</taxon>
        <taxon>Chordata</taxon>
        <taxon>Craniata</taxon>
        <taxon>Vertebrata</taxon>
        <taxon>Euteleostomi</taxon>
        <taxon>Archelosauria</taxon>
        <taxon>Archosauria</taxon>
        <taxon>Dinosauria</taxon>
        <taxon>Saurischia</taxon>
        <taxon>Theropoda</taxon>
        <taxon>Coelurosauria</taxon>
        <taxon>Aves</taxon>
        <taxon>Neognathae</taxon>
        <taxon>Neoaves</taxon>
        <taxon>Mirandornithes</taxon>
        <taxon>Phoenicopteriformes</taxon>
        <taxon>Phoenicopteridae</taxon>
        <taxon>Phoenicopterus</taxon>
    </lineage>
</organism>
<feature type="transmembrane region" description="Helical" evidence="1">
    <location>
        <begin position="12"/>
        <end position="29"/>
    </location>
</feature>
<accession>A0A091V6P8</accession>
<dbReference type="AlphaFoldDB" id="A0A091V6P8"/>
<feature type="non-terminal residue" evidence="2">
    <location>
        <position position="1"/>
    </location>
</feature>
<evidence type="ECO:0000313" key="3">
    <source>
        <dbReference type="Proteomes" id="UP000053700"/>
    </source>
</evidence>
<sequence>SLVVPAGRPDVLLLMWVPVVVPMVVRVLLGLQQAPHMHQPGVQVLKEVHVRRVEARVIVEIISGRKGAEGALCHLHGAQ</sequence>
<keyword evidence="1" id="KW-0812">Transmembrane</keyword>
<evidence type="ECO:0000256" key="1">
    <source>
        <dbReference type="SAM" id="Phobius"/>
    </source>
</evidence>
<feature type="non-terminal residue" evidence="2">
    <location>
        <position position="79"/>
    </location>
</feature>
<name>A0A091V6P8_PHORB</name>
<dbReference type="EMBL" id="KK416608">
    <property type="protein sequence ID" value="KFQ85428.1"/>
    <property type="molecule type" value="Genomic_DNA"/>
</dbReference>
<keyword evidence="1" id="KW-0472">Membrane</keyword>
<keyword evidence="1" id="KW-1133">Transmembrane helix</keyword>
<proteinExistence type="predicted"/>
<reference evidence="2 3" key="1">
    <citation type="submission" date="2014-04" db="EMBL/GenBank/DDBJ databases">
        <title>Genome evolution of avian class.</title>
        <authorList>
            <person name="Zhang G."/>
            <person name="Li C."/>
        </authorList>
    </citation>
    <scope>NUCLEOTIDE SEQUENCE [LARGE SCALE GENOMIC DNA]</scope>
    <source>
        <strain evidence="2">BGI_N337</strain>
    </source>
</reference>
<dbReference type="Proteomes" id="UP000053700">
    <property type="component" value="Unassembled WGS sequence"/>
</dbReference>
<gene>
    <name evidence="2" type="ORF">N337_10260</name>
</gene>